<evidence type="ECO:0000256" key="3">
    <source>
        <dbReference type="ARBA" id="ARBA00004413"/>
    </source>
</evidence>
<dbReference type="Proteomes" id="UP000266234">
    <property type="component" value="Unassembled WGS sequence"/>
</dbReference>
<evidence type="ECO:0000313" key="14">
    <source>
        <dbReference type="Proteomes" id="UP000266234"/>
    </source>
</evidence>
<gene>
    <name evidence="13" type="ORF">FLONG3_5576</name>
</gene>
<feature type="region of interest" description="Disordered" evidence="10">
    <location>
        <begin position="25"/>
        <end position="402"/>
    </location>
</feature>
<keyword evidence="14" id="KW-1185">Reference proteome</keyword>
<dbReference type="Pfam" id="PF12763">
    <property type="entry name" value="EH"/>
    <property type="match status" value="1"/>
</dbReference>
<evidence type="ECO:0000256" key="5">
    <source>
        <dbReference type="ARBA" id="ARBA00022583"/>
    </source>
</evidence>
<proteinExistence type="predicted"/>
<organism evidence="13 14">
    <name type="scientific">Fusarium longipes</name>
    <dbReference type="NCBI Taxonomy" id="694270"/>
    <lineage>
        <taxon>Eukaryota</taxon>
        <taxon>Fungi</taxon>
        <taxon>Dikarya</taxon>
        <taxon>Ascomycota</taxon>
        <taxon>Pezizomycotina</taxon>
        <taxon>Sordariomycetes</taxon>
        <taxon>Hypocreomycetidae</taxon>
        <taxon>Hypocreales</taxon>
        <taxon>Nectriaceae</taxon>
        <taxon>Fusarium</taxon>
    </lineage>
</organism>
<sequence length="612" mass="66438">MVPVAAHTTGSSDAAAALQGATLAFNKNKKSAPPPPPQKNNGALTAATSAGRPRSPTKKLGAQSTGGSTIDAEQYGQNGGSIAARLKQLGASPGQLHPSTAAGRADHKSASFIAATLAASRSASPSPKTRTPRRRTSIGGSSSSGEIVDSGSIPPTGSLISMFEQSRTGDPVKRDSPKRTPIKAWGLDGNISEERITRPDERSSLDLKPKPKPKPKPRPFTPEPQTPSRPAPEVVSPKPTRPPKPVLRPKTPPQIITRHATQVLSPPSPDPQKRSPRPRAQPKQRPPTPPQPRAASKPKVESKSVLHDKPLTITQKRSAPQLEARLSRPRPIPPTPTEARPTSALTVSSDDTFVSASSVQSPSRSPTRESPPVYHMRRHFTGSNPPSPTRDFRRGHIKSSSVTSLPLESLTSAIVAGSLASARLTPHNTGGSLAPPLPRRQKSPRMMQTLRQPPKPVEEDTDRHKKKSLKLHKGKHAHHEGARKKWREEVTPRERKRYEAVWASNRGLLLDVPNAPTEAMNGDSSEYVLNTVVREIWKRSRLPADELAEVWDLVDRKGEGVLGRQEFVVGMWLIDQRLRGRKIPAKVSDSVWGSANGDMTVHSKRYGHKHKH</sequence>
<dbReference type="GO" id="GO:0006897">
    <property type="term" value="P:endocytosis"/>
    <property type="evidence" value="ECO:0007669"/>
    <property type="project" value="UniProtKB-KW"/>
</dbReference>
<dbReference type="GO" id="GO:0010008">
    <property type="term" value="C:endosome membrane"/>
    <property type="evidence" value="ECO:0007669"/>
    <property type="project" value="UniProtKB-SubCell"/>
</dbReference>
<dbReference type="PROSITE" id="PS50031">
    <property type="entry name" value="EH"/>
    <property type="match status" value="1"/>
</dbReference>
<feature type="compositionally biased region" description="Basic residues" evidence="10">
    <location>
        <begin position="464"/>
        <end position="485"/>
    </location>
</feature>
<name>A0A395SUN3_9HYPO</name>
<dbReference type="AlphaFoldDB" id="A0A395SUN3"/>
<keyword evidence="6" id="KW-0967">Endosome</keyword>
<keyword evidence="7" id="KW-0009">Actin-binding</keyword>
<dbReference type="InterPro" id="IPR011992">
    <property type="entry name" value="EF-hand-dom_pair"/>
</dbReference>
<dbReference type="GO" id="GO:0030479">
    <property type="term" value="C:actin cortical patch"/>
    <property type="evidence" value="ECO:0007669"/>
    <property type="project" value="UniProtKB-SubCell"/>
</dbReference>
<evidence type="ECO:0000313" key="13">
    <source>
        <dbReference type="EMBL" id="RGP75819.1"/>
    </source>
</evidence>
<dbReference type="CDD" id="cd00052">
    <property type="entry name" value="EH"/>
    <property type="match status" value="1"/>
</dbReference>
<dbReference type="STRING" id="694270.A0A395SUN3"/>
<feature type="compositionally biased region" description="Low complexity" evidence="10">
    <location>
        <begin position="354"/>
        <end position="372"/>
    </location>
</feature>
<protein>
    <recommendedName>
        <fullName evidence="15">EH domain-containing protein</fullName>
    </recommendedName>
</protein>
<keyword evidence="8" id="KW-0206">Cytoskeleton</keyword>
<keyword evidence="8" id="KW-0963">Cytoplasm</keyword>
<dbReference type="InterPro" id="IPR000261">
    <property type="entry name" value="EH_dom"/>
</dbReference>
<dbReference type="Gene3D" id="1.10.238.10">
    <property type="entry name" value="EF-hand"/>
    <property type="match status" value="1"/>
</dbReference>
<keyword evidence="5" id="KW-0254">Endocytosis</keyword>
<feature type="compositionally biased region" description="Pro residues" evidence="10">
    <location>
        <begin position="239"/>
        <end position="252"/>
    </location>
</feature>
<feature type="region of interest" description="Disordered" evidence="10">
    <location>
        <begin position="423"/>
        <end position="489"/>
    </location>
</feature>
<feature type="domain" description="EF-hand" evidence="12">
    <location>
        <begin position="542"/>
        <end position="577"/>
    </location>
</feature>
<evidence type="ECO:0000256" key="6">
    <source>
        <dbReference type="ARBA" id="ARBA00022753"/>
    </source>
</evidence>
<feature type="compositionally biased region" description="Basic and acidic residues" evidence="10">
    <location>
        <begin position="192"/>
        <end position="209"/>
    </location>
</feature>
<evidence type="ECO:0000256" key="7">
    <source>
        <dbReference type="ARBA" id="ARBA00023203"/>
    </source>
</evidence>
<reference evidence="13 14" key="1">
    <citation type="journal article" date="2018" name="PLoS Pathog.">
        <title>Evolution of structural diversity of trichothecenes, a family of toxins produced by plant pathogenic and entomopathogenic fungi.</title>
        <authorList>
            <person name="Proctor R.H."/>
            <person name="McCormick S.P."/>
            <person name="Kim H.S."/>
            <person name="Cardoza R.E."/>
            <person name="Stanley A.M."/>
            <person name="Lindo L."/>
            <person name="Kelly A."/>
            <person name="Brown D.W."/>
            <person name="Lee T."/>
            <person name="Vaughan M.M."/>
            <person name="Alexander N.J."/>
            <person name="Busman M."/>
            <person name="Gutierrez S."/>
        </authorList>
    </citation>
    <scope>NUCLEOTIDE SEQUENCE [LARGE SCALE GENOMIC DNA]</scope>
    <source>
        <strain evidence="13 14">NRRL 20695</strain>
    </source>
</reference>
<dbReference type="EMBL" id="PXOG01000120">
    <property type="protein sequence ID" value="RGP75819.1"/>
    <property type="molecule type" value="Genomic_DNA"/>
</dbReference>
<feature type="compositionally biased region" description="Pro residues" evidence="10">
    <location>
        <begin position="218"/>
        <end position="230"/>
    </location>
</feature>
<evidence type="ECO:0000259" key="12">
    <source>
        <dbReference type="PROSITE" id="PS50222"/>
    </source>
</evidence>
<feature type="compositionally biased region" description="Polar residues" evidence="10">
    <location>
        <begin position="343"/>
        <end position="352"/>
    </location>
</feature>
<comment type="caution">
    <text evidence="13">The sequence shown here is derived from an EMBL/GenBank/DDBJ whole genome shotgun (WGS) entry which is preliminary data.</text>
</comment>
<comment type="function">
    <text evidence="9">Component of the PAN1 actin cytoskeleton-regulatory complex required for the internalization of endosomes during actin-coupled endocytosis. The complex links the site of endocytosis to the cell membrane-associated actin cytoskeleton. Mediates uptake of external molecules and vacuolar degradation of plasma membrane proteins. Plays a role in the proper organization of the cell membrane-associated actin cytoskeleton and promotes its destabilization.</text>
</comment>
<dbReference type="GO" id="GO:0005509">
    <property type="term" value="F:calcium ion binding"/>
    <property type="evidence" value="ECO:0007669"/>
    <property type="project" value="InterPro"/>
</dbReference>
<dbReference type="InterPro" id="IPR002048">
    <property type="entry name" value="EF_hand_dom"/>
</dbReference>
<feature type="compositionally biased region" description="Low complexity" evidence="10">
    <location>
        <begin position="114"/>
        <end position="129"/>
    </location>
</feature>
<dbReference type="GO" id="GO:0003779">
    <property type="term" value="F:actin binding"/>
    <property type="evidence" value="ECO:0007669"/>
    <property type="project" value="UniProtKB-KW"/>
</dbReference>
<evidence type="ECO:0000256" key="8">
    <source>
        <dbReference type="ARBA" id="ARBA00023212"/>
    </source>
</evidence>
<dbReference type="OrthoDB" id="10045710at2759"/>
<dbReference type="GO" id="GO:0005886">
    <property type="term" value="C:plasma membrane"/>
    <property type="evidence" value="ECO:0007669"/>
    <property type="project" value="UniProtKB-SubCell"/>
</dbReference>
<evidence type="ECO:0000256" key="1">
    <source>
        <dbReference type="ARBA" id="ARBA00004125"/>
    </source>
</evidence>
<feature type="compositionally biased region" description="Low complexity" evidence="10">
    <location>
        <begin position="137"/>
        <end position="153"/>
    </location>
</feature>
<accession>A0A395SUN3</accession>
<dbReference type="SUPFAM" id="SSF47473">
    <property type="entry name" value="EF-hand"/>
    <property type="match status" value="1"/>
</dbReference>
<evidence type="ECO:0000256" key="4">
    <source>
        <dbReference type="ARBA" id="ARBA00011159"/>
    </source>
</evidence>
<evidence type="ECO:0000259" key="11">
    <source>
        <dbReference type="PROSITE" id="PS50031"/>
    </source>
</evidence>
<comment type="subunit">
    <text evidence="4">Component of the PAN1 actin cytoskeleton-regulatory complex.</text>
</comment>
<feature type="domain" description="EH" evidence="11">
    <location>
        <begin position="494"/>
        <end position="598"/>
    </location>
</feature>
<evidence type="ECO:0008006" key="15">
    <source>
        <dbReference type="Google" id="ProtNLM"/>
    </source>
</evidence>
<evidence type="ECO:0000256" key="2">
    <source>
        <dbReference type="ARBA" id="ARBA00004134"/>
    </source>
</evidence>
<comment type="subcellular location">
    <subcellularLocation>
        <location evidence="3">Cell membrane</location>
        <topology evidence="3">Peripheral membrane protein</topology>
        <orientation evidence="3">Cytoplasmic side</orientation>
    </subcellularLocation>
    <subcellularLocation>
        <location evidence="2">Cytoplasm</location>
        <location evidence="2">Cytoskeleton</location>
        <location evidence="2">Actin patch</location>
    </subcellularLocation>
    <subcellularLocation>
        <location evidence="1">Endosome membrane</location>
        <topology evidence="1">Peripheral membrane protein</topology>
        <orientation evidence="1">Cytoplasmic side</orientation>
    </subcellularLocation>
</comment>
<evidence type="ECO:0000256" key="9">
    <source>
        <dbReference type="ARBA" id="ARBA00025194"/>
    </source>
</evidence>
<dbReference type="PROSITE" id="PS50222">
    <property type="entry name" value="EF_HAND_2"/>
    <property type="match status" value="1"/>
</dbReference>
<feature type="compositionally biased region" description="Basic and acidic residues" evidence="10">
    <location>
        <begin position="298"/>
        <end position="310"/>
    </location>
</feature>
<evidence type="ECO:0000256" key="10">
    <source>
        <dbReference type="SAM" id="MobiDB-lite"/>
    </source>
</evidence>
<dbReference type="SMART" id="SM00027">
    <property type="entry name" value="EH"/>
    <property type="match status" value="1"/>
</dbReference>
<dbReference type="PRINTS" id="PR01217">
    <property type="entry name" value="PRICHEXTENSN"/>
</dbReference>